<name>A0ABR0F0Z5_ZASCE</name>
<comment type="caution">
    <text evidence="1">The sequence shown here is derived from an EMBL/GenBank/DDBJ whole genome shotgun (WGS) entry which is preliminary data.</text>
</comment>
<evidence type="ECO:0000313" key="2">
    <source>
        <dbReference type="Proteomes" id="UP001305779"/>
    </source>
</evidence>
<organism evidence="1 2">
    <name type="scientific">Zasmidium cellare</name>
    <name type="common">Wine cellar mold</name>
    <name type="synonym">Racodium cellare</name>
    <dbReference type="NCBI Taxonomy" id="395010"/>
    <lineage>
        <taxon>Eukaryota</taxon>
        <taxon>Fungi</taxon>
        <taxon>Dikarya</taxon>
        <taxon>Ascomycota</taxon>
        <taxon>Pezizomycotina</taxon>
        <taxon>Dothideomycetes</taxon>
        <taxon>Dothideomycetidae</taxon>
        <taxon>Mycosphaerellales</taxon>
        <taxon>Mycosphaerellaceae</taxon>
        <taxon>Zasmidium</taxon>
    </lineage>
</organism>
<proteinExistence type="predicted"/>
<dbReference type="Proteomes" id="UP001305779">
    <property type="component" value="Unassembled WGS sequence"/>
</dbReference>
<accession>A0ABR0F0Z5</accession>
<reference evidence="1 2" key="1">
    <citation type="journal article" date="2023" name="G3 (Bethesda)">
        <title>A chromosome-level genome assembly of Zasmidium syzygii isolated from banana leaves.</title>
        <authorList>
            <person name="van Westerhoven A.C."/>
            <person name="Mehrabi R."/>
            <person name="Talebi R."/>
            <person name="Steentjes M.B.F."/>
            <person name="Corcolon B."/>
            <person name="Chong P.A."/>
            <person name="Kema G.H.J."/>
            <person name="Seidl M.F."/>
        </authorList>
    </citation>
    <scope>NUCLEOTIDE SEQUENCE [LARGE SCALE GENOMIC DNA]</scope>
    <source>
        <strain evidence="1 2">P124</strain>
    </source>
</reference>
<evidence type="ECO:0000313" key="1">
    <source>
        <dbReference type="EMBL" id="KAK4507123.1"/>
    </source>
</evidence>
<gene>
    <name evidence="1" type="ORF">PRZ48_000857</name>
</gene>
<protein>
    <submittedName>
        <fullName evidence="1">Uncharacterized protein</fullName>
    </submittedName>
</protein>
<dbReference type="EMBL" id="JAXOVC010000001">
    <property type="protein sequence ID" value="KAK4507123.1"/>
    <property type="molecule type" value="Genomic_DNA"/>
</dbReference>
<keyword evidence="2" id="KW-1185">Reference proteome</keyword>
<sequence>MGIELQSLAHLKLPTKPDDAINLDGGQLQIAAPESVTKDEETTDLTAAIGVATVLYNWCPEALYAFLDLRSWFSFTWIRTNPDETKFEIGRIRNVITMGVLDKDEHWKVMLSYTISETGAWVPNTEESMLDDKDITDPEEIDRLGRDFVKDLILDKAWTTGKKIRHDFFIEYAPSDDAFSDGIAMNPHWLYQGINLSKYRGKALHLSGKDGLINWRQLLAKGQQGKDEEVEAE</sequence>